<comment type="cofactor">
    <cofactor evidence="1">
        <name>Zn(2+)</name>
        <dbReference type="ChEBI" id="CHEBI:29105"/>
    </cofactor>
</comment>
<reference evidence="7" key="1">
    <citation type="submission" date="2018-12" db="EMBL/GenBank/DDBJ databases">
        <title>Tengunoibacter tsumagoiensis gen. nov., sp. nov., Dictyobacter kobayashii sp. nov., D. alpinus sp. nov., and D. joshuensis sp. nov. and description of Dictyobacteraceae fam. nov. within the order Ktedonobacterales isolated from Tengu-no-mugimeshi.</title>
        <authorList>
            <person name="Wang C.M."/>
            <person name="Zheng Y."/>
            <person name="Sakai Y."/>
            <person name="Toyoda A."/>
            <person name="Minakuchi Y."/>
            <person name="Abe K."/>
            <person name="Yokota A."/>
            <person name="Yabe S."/>
        </authorList>
    </citation>
    <scope>NUCLEOTIDE SEQUENCE [LARGE SCALE GENOMIC DNA]</scope>
    <source>
        <strain evidence="7">Uno11</strain>
    </source>
</reference>
<keyword evidence="3" id="KW-0862">Zinc</keyword>
<dbReference type="Gene3D" id="3.40.50.720">
    <property type="entry name" value="NAD(P)-binding Rossmann-like Domain"/>
    <property type="match status" value="1"/>
</dbReference>
<evidence type="ECO:0000313" key="7">
    <source>
        <dbReference type="Proteomes" id="UP000287188"/>
    </source>
</evidence>
<name>A0A402AYN0_9CHLR</name>
<dbReference type="PANTHER" id="PTHR42813:SF7">
    <property type="entry name" value="ALCOHOL DEHYDROGENASE (ZN-DEPENDENT)-RELATED"/>
    <property type="match status" value="1"/>
</dbReference>
<dbReference type="GO" id="GO:0046872">
    <property type="term" value="F:metal ion binding"/>
    <property type="evidence" value="ECO:0007669"/>
    <property type="project" value="UniProtKB-KW"/>
</dbReference>
<evidence type="ECO:0000259" key="5">
    <source>
        <dbReference type="Pfam" id="PF08240"/>
    </source>
</evidence>
<evidence type="ECO:0000256" key="3">
    <source>
        <dbReference type="ARBA" id="ARBA00022833"/>
    </source>
</evidence>
<gene>
    <name evidence="6" type="ORF">KDK_80040</name>
</gene>
<keyword evidence="7" id="KW-1185">Reference proteome</keyword>
<accession>A0A402AYN0</accession>
<sequence length="250" mass="27236">MKAIIIHDGGDIRLEEVPDPEIEQSHDAIVRLTASSICDKDLNILNEKYSAMIPENFLEHEGVGIVEQLGAGVNNLNIGDRVIVPSIMACGSCSHCRADDYAHCDQTNPNERVTDASFFNRQKEHGPWAEKVRVPLANINLLKLPDPTTDNQAMDNADTLPTRYSGDDKATTKAGHTVAVFGCGPVGLLAIARARLLHTERIFAIDTSPERLQKAKELGAEIINCNREDPIKAIKRLTAAPAPIQAVATM</sequence>
<dbReference type="InterPro" id="IPR013154">
    <property type="entry name" value="ADH-like_N"/>
</dbReference>
<feature type="domain" description="Alcohol dehydrogenase-like N-terminal" evidence="5">
    <location>
        <begin position="25"/>
        <end position="146"/>
    </location>
</feature>
<dbReference type="SUPFAM" id="SSF50129">
    <property type="entry name" value="GroES-like"/>
    <property type="match status" value="1"/>
</dbReference>
<evidence type="ECO:0000313" key="6">
    <source>
        <dbReference type="EMBL" id="GCE24204.1"/>
    </source>
</evidence>
<dbReference type="RefSeq" id="WP_126557461.1">
    <property type="nucleotide sequence ID" value="NZ_BIFS01000002.1"/>
</dbReference>
<evidence type="ECO:0000259" key="4">
    <source>
        <dbReference type="Pfam" id="PF00107"/>
    </source>
</evidence>
<dbReference type="OrthoDB" id="9765861at2"/>
<organism evidence="6 7">
    <name type="scientific">Dictyobacter kobayashii</name>
    <dbReference type="NCBI Taxonomy" id="2014872"/>
    <lineage>
        <taxon>Bacteria</taxon>
        <taxon>Bacillati</taxon>
        <taxon>Chloroflexota</taxon>
        <taxon>Ktedonobacteria</taxon>
        <taxon>Ktedonobacterales</taxon>
        <taxon>Dictyobacteraceae</taxon>
        <taxon>Dictyobacter</taxon>
    </lineage>
</organism>
<proteinExistence type="predicted"/>
<comment type="caution">
    <text evidence="6">The sequence shown here is derived from an EMBL/GenBank/DDBJ whole genome shotgun (WGS) entry which is preliminary data.</text>
</comment>
<dbReference type="InterPro" id="IPR013149">
    <property type="entry name" value="ADH-like_C"/>
</dbReference>
<dbReference type="Proteomes" id="UP000287188">
    <property type="component" value="Unassembled WGS sequence"/>
</dbReference>
<feature type="domain" description="Alcohol dehydrogenase-like C-terminal" evidence="4">
    <location>
        <begin position="185"/>
        <end position="239"/>
    </location>
</feature>
<dbReference type="SUPFAM" id="SSF51735">
    <property type="entry name" value="NAD(P)-binding Rossmann-fold domains"/>
    <property type="match status" value="1"/>
</dbReference>
<dbReference type="InterPro" id="IPR011032">
    <property type="entry name" value="GroES-like_sf"/>
</dbReference>
<protein>
    <submittedName>
        <fullName evidence="6">Uncharacterized protein</fullName>
    </submittedName>
</protein>
<dbReference type="AlphaFoldDB" id="A0A402AYN0"/>
<evidence type="ECO:0000256" key="2">
    <source>
        <dbReference type="ARBA" id="ARBA00022723"/>
    </source>
</evidence>
<keyword evidence="2" id="KW-0479">Metal-binding</keyword>
<dbReference type="Pfam" id="PF08240">
    <property type="entry name" value="ADH_N"/>
    <property type="match status" value="1"/>
</dbReference>
<dbReference type="Gene3D" id="3.90.180.10">
    <property type="entry name" value="Medium-chain alcohol dehydrogenases, catalytic domain"/>
    <property type="match status" value="1"/>
</dbReference>
<evidence type="ECO:0000256" key="1">
    <source>
        <dbReference type="ARBA" id="ARBA00001947"/>
    </source>
</evidence>
<dbReference type="EMBL" id="BIFS01000002">
    <property type="protein sequence ID" value="GCE24204.1"/>
    <property type="molecule type" value="Genomic_DNA"/>
</dbReference>
<dbReference type="Pfam" id="PF00107">
    <property type="entry name" value="ADH_zinc_N"/>
    <property type="match status" value="1"/>
</dbReference>
<dbReference type="InterPro" id="IPR036291">
    <property type="entry name" value="NAD(P)-bd_dom_sf"/>
</dbReference>
<dbReference type="PANTHER" id="PTHR42813">
    <property type="entry name" value="ZINC-TYPE ALCOHOL DEHYDROGENASE-LIKE"/>
    <property type="match status" value="1"/>
</dbReference>